<proteinExistence type="predicted"/>
<name>A0A8J5KV18_ZINOF</name>
<evidence type="ECO:0000313" key="3">
    <source>
        <dbReference type="Proteomes" id="UP000734854"/>
    </source>
</evidence>
<comment type="caution">
    <text evidence="2">The sequence shown here is derived from an EMBL/GenBank/DDBJ whole genome shotgun (WGS) entry which is preliminary data.</text>
</comment>
<keyword evidence="3" id="KW-1185">Reference proteome</keyword>
<dbReference type="PANTHER" id="PTHR34285">
    <property type="entry name" value="OS08G0510800 PROTEIN"/>
    <property type="match status" value="1"/>
</dbReference>
<protein>
    <submittedName>
        <fullName evidence="2">Uncharacterized protein</fullName>
    </submittedName>
</protein>
<dbReference type="Proteomes" id="UP000734854">
    <property type="component" value="Unassembled WGS sequence"/>
</dbReference>
<organism evidence="2 3">
    <name type="scientific">Zingiber officinale</name>
    <name type="common">Ginger</name>
    <name type="synonym">Amomum zingiber</name>
    <dbReference type="NCBI Taxonomy" id="94328"/>
    <lineage>
        <taxon>Eukaryota</taxon>
        <taxon>Viridiplantae</taxon>
        <taxon>Streptophyta</taxon>
        <taxon>Embryophyta</taxon>
        <taxon>Tracheophyta</taxon>
        <taxon>Spermatophyta</taxon>
        <taxon>Magnoliopsida</taxon>
        <taxon>Liliopsida</taxon>
        <taxon>Zingiberales</taxon>
        <taxon>Zingiberaceae</taxon>
        <taxon>Zingiber</taxon>
    </lineage>
</organism>
<reference evidence="2 3" key="1">
    <citation type="submission" date="2020-08" db="EMBL/GenBank/DDBJ databases">
        <title>Plant Genome Project.</title>
        <authorList>
            <person name="Zhang R.-G."/>
        </authorList>
    </citation>
    <scope>NUCLEOTIDE SEQUENCE [LARGE SCALE GENOMIC DNA]</scope>
    <source>
        <tissue evidence="2">Rhizome</tissue>
    </source>
</reference>
<feature type="region of interest" description="Disordered" evidence="1">
    <location>
        <begin position="308"/>
        <end position="353"/>
    </location>
</feature>
<evidence type="ECO:0000313" key="2">
    <source>
        <dbReference type="EMBL" id="KAG6494255.1"/>
    </source>
</evidence>
<dbReference type="PANTHER" id="PTHR34285:SF3">
    <property type="entry name" value="OS08G0510800 PROTEIN"/>
    <property type="match status" value="1"/>
</dbReference>
<gene>
    <name evidence="2" type="ORF">ZIOFF_049275</name>
</gene>
<accession>A0A8J5KV18</accession>
<dbReference type="OrthoDB" id="1926966at2759"/>
<dbReference type="EMBL" id="JACMSC010000013">
    <property type="protein sequence ID" value="KAG6494255.1"/>
    <property type="molecule type" value="Genomic_DNA"/>
</dbReference>
<dbReference type="AlphaFoldDB" id="A0A8J5KV18"/>
<sequence length="353" mass="37757">MKASIKFREEAPPLVRAKIPIAVLGLPFLSGFAVGAGDAFQDVRFDIATSFRVGPSLRLSYRPNDYRKPFFLVLKTGTGTLGSPSGNSPLVMSAEFGLQSGRPDFSLRLKPNFGDFSIKKVVDAAAPVNVSAESPPAVEVKVSAFCDEKNPEFVQFHAHEPIGSGKKLSGGPIDISTLATGRGGGIDGLLSGFEVSSRSILRLPKRAAVRFKWGLRVPPELRSALDDPKGPMISLSKLPLLSLSKITIERSTADAHTERKKPVATTEDTDASARALLRGDVEALRSDSILLKRALEDLRAEVGARKFTPAASAAARKEEQRGNGKPSRSTGKPESFSAEEPKKPSATIPTART</sequence>
<evidence type="ECO:0000256" key="1">
    <source>
        <dbReference type="SAM" id="MobiDB-lite"/>
    </source>
</evidence>